<evidence type="ECO:0000313" key="8">
    <source>
        <dbReference type="WBParaSite" id="MhA1_Contig462.frz3.gene3"/>
    </source>
</evidence>
<evidence type="ECO:0000313" key="7">
    <source>
        <dbReference type="Proteomes" id="UP000095281"/>
    </source>
</evidence>
<feature type="transmembrane region" description="Helical" evidence="6">
    <location>
        <begin position="95"/>
        <end position="116"/>
    </location>
</feature>
<keyword evidence="7" id="KW-1185">Reference proteome</keyword>
<dbReference type="WBParaSite" id="MhA1_Contig462.frz3.gene3">
    <property type="protein sequence ID" value="MhA1_Contig462.frz3.gene3"/>
    <property type="gene ID" value="MhA1_Contig462.frz3.gene3"/>
</dbReference>
<dbReference type="PANTHER" id="PTHR12479">
    <property type="entry name" value="LYSOSOMAL-ASSOCIATED TRANSMEMBRANE PROTEIN"/>
    <property type="match status" value="1"/>
</dbReference>
<sequence length="327" mass="36513">MLQKLQSWLIRHRDQSAVSYSRFGCPGEEEDDKPPPSIIIVAPFNENSTEYFLFGSCHVQKAAIYFAAFGMSITILMFISTFFEFDWYHHKRGVDVGAVIGLFLYLAIGVLIHYYVIIGVKKQLSRYLLPFICVYSIVCITEVCMCIGLLFKLLDSQVAETHHHVHIQMDGYYYSTTTTPPYAAILFGLFIVLAVQFLMLVGVLRCRQFLSAKQEHEMAMKVAEMSKTQYPSIQIVLASSVGGTGPFRNLTTISHQNGNIVNSPTSSTANNSSPIPQTPFHDKNAESSNITNSSPTSSKTYPIPPTPSQNNLNKSNSFSPPMENIII</sequence>
<proteinExistence type="predicted"/>
<name>A0A1I8BR87_MELHA</name>
<feature type="region of interest" description="Disordered" evidence="5">
    <location>
        <begin position="255"/>
        <end position="327"/>
    </location>
</feature>
<keyword evidence="3 6" id="KW-1133">Transmembrane helix</keyword>
<reference evidence="8" key="1">
    <citation type="submission" date="2016-11" db="UniProtKB">
        <authorList>
            <consortium name="WormBaseParasite"/>
        </authorList>
    </citation>
    <scope>IDENTIFICATION</scope>
</reference>
<feature type="transmembrane region" description="Helical" evidence="6">
    <location>
        <begin position="62"/>
        <end position="83"/>
    </location>
</feature>
<keyword evidence="4 6" id="KW-0472">Membrane</keyword>
<accession>A0A1I8BR87</accession>
<evidence type="ECO:0000256" key="2">
    <source>
        <dbReference type="ARBA" id="ARBA00022692"/>
    </source>
</evidence>
<organism evidence="7 8">
    <name type="scientific">Meloidogyne hapla</name>
    <name type="common">Root-knot nematode worm</name>
    <dbReference type="NCBI Taxonomy" id="6305"/>
    <lineage>
        <taxon>Eukaryota</taxon>
        <taxon>Metazoa</taxon>
        <taxon>Ecdysozoa</taxon>
        <taxon>Nematoda</taxon>
        <taxon>Chromadorea</taxon>
        <taxon>Rhabditida</taxon>
        <taxon>Tylenchina</taxon>
        <taxon>Tylenchomorpha</taxon>
        <taxon>Tylenchoidea</taxon>
        <taxon>Meloidogynidae</taxon>
        <taxon>Meloidogyninae</taxon>
        <taxon>Meloidogyne</taxon>
    </lineage>
</organism>
<dbReference type="InterPro" id="IPR051115">
    <property type="entry name" value="LAPTM_transporter"/>
</dbReference>
<comment type="subcellular location">
    <subcellularLocation>
        <location evidence="1">Endomembrane system</location>
        <topology evidence="1">Multi-pass membrane protein</topology>
    </subcellularLocation>
</comment>
<dbReference type="AlphaFoldDB" id="A0A1I8BR87"/>
<feature type="compositionally biased region" description="Low complexity" evidence="5">
    <location>
        <begin position="287"/>
        <end position="298"/>
    </location>
</feature>
<protein>
    <submittedName>
        <fullName evidence="8">MARVEL domain-containing protein</fullName>
    </submittedName>
</protein>
<dbReference type="GO" id="GO:0005765">
    <property type="term" value="C:lysosomal membrane"/>
    <property type="evidence" value="ECO:0007669"/>
    <property type="project" value="TreeGrafter"/>
</dbReference>
<feature type="transmembrane region" description="Helical" evidence="6">
    <location>
        <begin position="128"/>
        <end position="151"/>
    </location>
</feature>
<feature type="compositionally biased region" description="Low complexity" evidence="5">
    <location>
        <begin position="262"/>
        <end position="274"/>
    </location>
</feature>
<evidence type="ECO:0000256" key="6">
    <source>
        <dbReference type="SAM" id="Phobius"/>
    </source>
</evidence>
<dbReference type="Proteomes" id="UP000095281">
    <property type="component" value="Unplaced"/>
</dbReference>
<evidence type="ECO:0000256" key="5">
    <source>
        <dbReference type="SAM" id="MobiDB-lite"/>
    </source>
</evidence>
<keyword evidence="2 6" id="KW-0812">Transmembrane</keyword>
<evidence type="ECO:0000256" key="1">
    <source>
        <dbReference type="ARBA" id="ARBA00004127"/>
    </source>
</evidence>
<feature type="transmembrane region" description="Helical" evidence="6">
    <location>
        <begin position="182"/>
        <end position="204"/>
    </location>
</feature>
<dbReference type="OMA" id="HYQVIAG"/>
<evidence type="ECO:0000256" key="3">
    <source>
        <dbReference type="ARBA" id="ARBA00022989"/>
    </source>
</evidence>
<feature type="compositionally biased region" description="Polar residues" evidence="5">
    <location>
        <begin position="308"/>
        <end position="319"/>
    </location>
</feature>
<dbReference type="PANTHER" id="PTHR12479:SF10">
    <property type="entry name" value="LYSOSOMAL-ASSOCIATED TRANSMEMBRANE PROTEIN"/>
    <property type="match status" value="1"/>
</dbReference>
<evidence type="ECO:0000256" key="4">
    <source>
        <dbReference type="ARBA" id="ARBA00023136"/>
    </source>
</evidence>
<dbReference type="GO" id="GO:0012505">
    <property type="term" value="C:endomembrane system"/>
    <property type="evidence" value="ECO:0007669"/>
    <property type="project" value="UniProtKB-SubCell"/>
</dbReference>